<evidence type="ECO:0000256" key="2">
    <source>
        <dbReference type="SAM" id="MobiDB-lite"/>
    </source>
</evidence>
<feature type="coiled-coil region" evidence="1">
    <location>
        <begin position="152"/>
        <end position="188"/>
    </location>
</feature>
<accession>A0A1B8AH24</accession>
<protein>
    <submittedName>
        <fullName evidence="3">Uncharacterized protein</fullName>
    </submittedName>
</protein>
<organism evidence="3 4">
    <name type="scientific">Fusarium poae</name>
    <dbReference type="NCBI Taxonomy" id="36050"/>
    <lineage>
        <taxon>Eukaryota</taxon>
        <taxon>Fungi</taxon>
        <taxon>Dikarya</taxon>
        <taxon>Ascomycota</taxon>
        <taxon>Pezizomycotina</taxon>
        <taxon>Sordariomycetes</taxon>
        <taxon>Hypocreomycetidae</taxon>
        <taxon>Hypocreales</taxon>
        <taxon>Nectriaceae</taxon>
        <taxon>Fusarium</taxon>
    </lineage>
</organism>
<dbReference type="Proteomes" id="UP000091967">
    <property type="component" value="Unassembled WGS sequence"/>
</dbReference>
<feature type="coiled-coil region" evidence="1">
    <location>
        <begin position="17"/>
        <end position="121"/>
    </location>
</feature>
<dbReference type="EMBL" id="LYXU01000004">
    <property type="protein sequence ID" value="OBS19604.1"/>
    <property type="molecule type" value="Genomic_DNA"/>
</dbReference>
<comment type="caution">
    <text evidence="3">The sequence shown here is derived from an EMBL/GenBank/DDBJ whole genome shotgun (WGS) entry which is preliminary data.</text>
</comment>
<evidence type="ECO:0000313" key="4">
    <source>
        <dbReference type="Proteomes" id="UP000091967"/>
    </source>
</evidence>
<name>A0A1B8AH24_FUSPO</name>
<sequence>MRFIEAPYLGQSSPSAENVLAKALKETEEKLKASEKENERLSLQIKLLEERHEEDGKMMEFNYRLLSRLDCLRDDHENLKKTVTASNEKFENKFARYKSKASAQEKEITKIKESAVSLTEELSEKSAKSAATVRDLVEDVEFLNSWMSEVKVAEYELQTKQAEHELQAKKAERELQDKKIERELKFKRVERELQAQQSRLELLGQVSASPRSRRVETAWGDSTRDRRDEWYGEEDFPVATSDQLNTWGGGGW</sequence>
<evidence type="ECO:0000313" key="3">
    <source>
        <dbReference type="EMBL" id="OBS19604.1"/>
    </source>
</evidence>
<proteinExistence type="predicted"/>
<keyword evidence="1" id="KW-0175">Coiled coil</keyword>
<dbReference type="AlphaFoldDB" id="A0A1B8AH24"/>
<evidence type="ECO:0000256" key="1">
    <source>
        <dbReference type="SAM" id="Coils"/>
    </source>
</evidence>
<keyword evidence="4" id="KW-1185">Reference proteome</keyword>
<reference evidence="3 4" key="1">
    <citation type="submission" date="2016-06" db="EMBL/GenBank/DDBJ databases">
        <title>Living apart together: crosstalk between the core and supernumerary genomes in a fungal plant pathogen.</title>
        <authorList>
            <person name="Vanheule A."/>
            <person name="Audenaert K."/>
            <person name="Warris S."/>
            <person name="Van De Geest H."/>
            <person name="Schijlen E."/>
            <person name="Hofte M."/>
            <person name="De Saeger S."/>
            <person name="Haesaert G."/>
            <person name="Waalwijk C."/>
            <person name="Van Der Lee T."/>
        </authorList>
    </citation>
    <scope>NUCLEOTIDE SEQUENCE [LARGE SCALE GENOMIC DNA]</scope>
    <source>
        <strain evidence="3 4">2516</strain>
    </source>
</reference>
<gene>
    <name evidence="3" type="ORF">FPOA_11329</name>
</gene>
<feature type="region of interest" description="Disordered" evidence="2">
    <location>
        <begin position="213"/>
        <end position="235"/>
    </location>
</feature>